<feature type="transmembrane region" description="Helical" evidence="1">
    <location>
        <begin position="136"/>
        <end position="161"/>
    </location>
</feature>
<dbReference type="Gene3D" id="3.40.50.1460">
    <property type="match status" value="1"/>
</dbReference>
<feature type="transmembrane region" description="Helical" evidence="1">
    <location>
        <begin position="101"/>
        <end position="124"/>
    </location>
</feature>
<comment type="caution">
    <text evidence="2">The sequence shown here is derived from an EMBL/GenBank/DDBJ whole genome shotgun (WGS) entry which is preliminary data.</text>
</comment>
<dbReference type="Proteomes" id="UP001624684">
    <property type="component" value="Unassembled WGS sequence"/>
</dbReference>
<keyword evidence="1" id="KW-1133">Transmembrane helix</keyword>
<organism evidence="2 3">
    <name type="scientific">Moraxella oculi</name>
    <dbReference type="NCBI Taxonomy" id="2940516"/>
    <lineage>
        <taxon>Bacteria</taxon>
        <taxon>Pseudomonadati</taxon>
        <taxon>Pseudomonadota</taxon>
        <taxon>Gammaproteobacteria</taxon>
        <taxon>Moraxellales</taxon>
        <taxon>Moraxellaceae</taxon>
        <taxon>Moraxella</taxon>
    </lineage>
</organism>
<feature type="transmembrane region" description="Helical" evidence="1">
    <location>
        <begin position="76"/>
        <end position="94"/>
    </location>
</feature>
<protein>
    <submittedName>
        <fullName evidence="2">C13 family peptidase</fullName>
    </submittedName>
</protein>
<sequence>MPLSSLKIVSLPRFSDNLLSNIKAAIHMLIGNVRAFALVRPTFAQFAVLLLVALAANVLFGYLSADDGGYFNEQGLISYLIWPVIILVVGIILARRTMNYALLFVPVVLWLTADTMLVLLQSGIQFLHLKGWLPSLFYGILPTLFALLFVWQTVSLLWIFAKKLHWPWWERLLMLVGATALLIVWQKNVADQPIFKVEKVAPTLSESQFYDQSVLLSERLSGIAKGVRGKSEWYFVGVAGYAEQDVFASEIKQVNQLFDDRFGTKKHSISLINNPHTWEEYPIASRTSLAQTLKDIGTKMNVNEDVLFLTLSSHGAVDESGSILGDLVMTNPPLRLDEIDPVWLRGALDASGIRWRVIVISSCYSGSFIRTLASPTTVIITASRADRASFGCGDDADMTYFGRAFFAQSMQEQQTIENAFRQARRRVSEREALMGFEPSEPQMVVGAMMQMALPQLEKALFNHADNPNIVLPKFTHAEDIE</sequence>
<feature type="transmembrane region" description="Helical" evidence="1">
    <location>
        <begin position="168"/>
        <end position="185"/>
    </location>
</feature>
<evidence type="ECO:0000313" key="2">
    <source>
        <dbReference type="EMBL" id="MFL1731863.1"/>
    </source>
</evidence>
<dbReference type="InterPro" id="IPR001096">
    <property type="entry name" value="Peptidase_C13"/>
</dbReference>
<name>A0ABW8U3Y5_9GAMM</name>
<gene>
    <name evidence="2" type="ORF">ACJHVH_02435</name>
</gene>
<accession>A0ABW8U3Y5</accession>
<dbReference type="Pfam" id="PF01650">
    <property type="entry name" value="Peptidase_C13"/>
    <property type="match status" value="1"/>
</dbReference>
<dbReference type="EMBL" id="JBJJXE010000002">
    <property type="protein sequence ID" value="MFL1731863.1"/>
    <property type="molecule type" value="Genomic_DNA"/>
</dbReference>
<feature type="transmembrane region" description="Helical" evidence="1">
    <location>
        <begin position="46"/>
        <end position="64"/>
    </location>
</feature>
<keyword evidence="3" id="KW-1185">Reference proteome</keyword>
<evidence type="ECO:0000313" key="3">
    <source>
        <dbReference type="Proteomes" id="UP001624684"/>
    </source>
</evidence>
<proteinExistence type="predicted"/>
<dbReference type="RefSeq" id="WP_407068639.1">
    <property type="nucleotide sequence ID" value="NZ_JBJJXE010000002.1"/>
</dbReference>
<evidence type="ECO:0000256" key="1">
    <source>
        <dbReference type="SAM" id="Phobius"/>
    </source>
</evidence>
<keyword evidence="1" id="KW-0812">Transmembrane</keyword>
<keyword evidence="1" id="KW-0472">Membrane</keyword>
<reference evidence="2 3" key="1">
    <citation type="submission" date="2024-11" db="EMBL/GenBank/DDBJ databases">
        <title>First Report of Moraxella oculi in Brazil in an Infectious Bovine Keratoconjunctivitis Outbreak.</title>
        <authorList>
            <person name="Carvalho C.V."/>
            <person name="Domingues R."/>
            <person name="Coutinho C."/>
            <person name="Honorio N.T.B.S."/>
            <person name="Faza D.R.L.R."/>
            <person name="Carvalho W.A."/>
            <person name="Machado A.B.F."/>
            <person name="Martins M.F."/>
            <person name="Gaspar E.B."/>
        </authorList>
    </citation>
    <scope>NUCLEOTIDE SEQUENCE [LARGE SCALE GENOMIC DNA]</scope>
    <source>
        <strain evidence="2 3">2117LE</strain>
    </source>
</reference>